<gene>
    <name evidence="1" type="ORF">L3X38_018707</name>
</gene>
<dbReference type="EMBL" id="JAJFAZ020000003">
    <property type="protein sequence ID" value="KAI5339435.1"/>
    <property type="molecule type" value="Genomic_DNA"/>
</dbReference>
<reference evidence="1 2" key="1">
    <citation type="journal article" date="2022" name="G3 (Bethesda)">
        <title>Whole-genome sequence and methylome profiling of the almond [Prunus dulcis (Mill.) D.A. Webb] cultivar 'Nonpareil'.</title>
        <authorList>
            <person name="D'Amico-Willman K.M."/>
            <person name="Ouma W.Z."/>
            <person name="Meulia T."/>
            <person name="Sideli G.M."/>
            <person name="Gradziel T.M."/>
            <person name="Fresnedo-Ramirez J."/>
        </authorList>
    </citation>
    <scope>NUCLEOTIDE SEQUENCE [LARGE SCALE GENOMIC DNA]</scope>
    <source>
        <strain evidence="1">Clone GOH B32 T37-40</strain>
    </source>
</reference>
<dbReference type="PANTHER" id="PTHR37610:SF38">
    <property type="entry name" value="RETROTRANSPOSON COPIA-LIKE N-TERMINAL DOMAIN-CONTAINING PROTEIN"/>
    <property type="match status" value="1"/>
</dbReference>
<comment type="caution">
    <text evidence="1">The sequence shown here is derived from an EMBL/GenBank/DDBJ whole genome shotgun (WGS) entry which is preliminary data.</text>
</comment>
<evidence type="ECO:0008006" key="3">
    <source>
        <dbReference type="Google" id="ProtNLM"/>
    </source>
</evidence>
<sequence length="129" mass="14790">MMLLHVSGKGKRGYLTGNVAQVKKDAPGFDSWCIEDSIVKGWLIKIMEPDFVELFLDLPTTKDIWESTAQMYYGAFDESQIYELRCKATCIAQAGRDIASYFVELKSFWLEPDHRCPINMKCPNDVRIT</sequence>
<dbReference type="AlphaFoldDB" id="A0AAD4W9K3"/>
<protein>
    <recommendedName>
        <fullName evidence="3">Retrotransposon gag domain-containing protein</fullName>
    </recommendedName>
</protein>
<dbReference type="PANTHER" id="PTHR37610">
    <property type="entry name" value="CCHC-TYPE DOMAIN-CONTAINING PROTEIN"/>
    <property type="match status" value="1"/>
</dbReference>
<evidence type="ECO:0000313" key="1">
    <source>
        <dbReference type="EMBL" id="KAI5339435.1"/>
    </source>
</evidence>
<dbReference type="Proteomes" id="UP001054821">
    <property type="component" value="Chromosome 3"/>
</dbReference>
<keyword evidence="2" id="KW-1185">Reference proteome</keyword>
<proteinExistence type="predicted"/>
<evidence type="ECO:0000313" key="2">
    <source>
        <dbReference type="Proteomes" id="UP001054821"/>
    </source>
</evidence>
<name>A0AAD4W9K3_PRUDU</name>
<organism evidence="1 2">
    <name type="scientific">Prunus dulcis</name>
    <name type="common">Almond</name>
    <name type="synonym">Amygdalus dulcis</name>
    <dbReference type="NCBI Taxonomy" id="3755"/>
    <lineage>
        <taxon>Eukaryota</taxon>
        <taxon>Viridiplantae</taxon>
        <taxon>Streptophyta</taxon>
        <taxon>Embryophyta</taxon>
        <taxon>Tracheophyta</taxon>
        <taxon>Spermatophyta</taxon>
        <taxon>Magnoliopsida</taxon>
        <taxon>eudicotyledons</taxon>
        <taxon>Gunneridae</taxon>
        <taxon>Pentapetalae</taxon>
        <taxon>rosids</taxon>
        <taxon>fabids</taxon>
        <taxon>Rosales</taxon>
        <taxon>Rosaceae</taxon>
        <taxon>Amygdaloideae</taxon>
        <taxon>Amygdaleae</taxon>
        <taxon>Prunus</taxon>
    </lineage>
</organism>
<accession>A0AAD4W9K3</accession>